<dbReference type="PANTHER" id="PTHR33529">
    <property type="entry name" value="SLR0882 PROTEIN-RELATED"/>
    <property type="match status" value="1"/>
</dbReference>
<feature type="transmembrane region" description="Helical" evidence="6">
    <location>
        <begin position="341"/>
        <end position="361"/>
    </location>
</feature>
<feature type="transmembrane region" description="Helical" evidence="6">
    <location>
        <begin position="304"/>
        <end position="321"/>
    </location>
</feature>
<keyword evidence="4 6" id="KW-1133">Transmembrane helix</keyword>
<dbReference type="AlphaFoldDB" id="A0A660SB75"/>
<dbReference type="PANTHER" id="PTHR33529:SF6">
    <property type="entry name" value="YJGP_YJGQ FAMILY PERMEASE"/>
    <property type="match status" value="1"/>
</dbReference>
<dbReference type="EMBL" id="QNBC01000006">
    <property type="protein sequence ID" value="RKX67937.1"/>
    <property type="molecule type" value="Genomic_DNA"/>
</dbReference>
<comment type="subcellular location">
    <subcellularLocation>
        <location evidence="1">Cell membrane</location>
        <topology evidence="1">Multi-pass membrane protein</topology>
    </subcellularLocation>
</comment>
<feature type="transmembrane region" description="Helical" evidence="6">
    <location>
        <begin position="12"/>
        <end position="33"/>
    </location>
</feature>
<evidence type="ECO:0000256" key="3">
    <source>
        <dbReference type="ARBA" id="ARBA00022692"/>
    </source>
</evidence>
<evidence type="ECO:0000256" key="1">
    <source>
        <dbReference type="ARBA" id="ARBA00004651"/>
    </source>
</evidence>
<evidence type="ECO:0008006" key="9">
    <source>
        <dbReference type="Google" id="ProtNLM"/>
    </source>
</evidence>
<dbReference type="InterPro" id="IPR005495">
    <property type="entry name" value="LptG/LptF_permease"/>
</dbReference>
<proteinExistence type="predicted"/>
<gene>
    <name evidence="7" type="ORF">DRP44_00985</name>
</gene>
<evidence type="ECO:0000256" key="2">
    <source>
        <dbReference type="ARBA" id="ARBA00022475"/>
    </source>
</evidence>
<feature type="transmembrane region" description="Helical" evidence="6">
    <location>
        <begin position="275"/>
        <end position="297"/>
    </location>
</feature>
<comment type="caution">
    <text evidence="7">The sequence shown here is derived from an EMBL/GenBank/DDBJ whole genome shotgun (WGS) entry which is preliminary data.</text>
</comment>
<feature type="transmembrane region" description="Helical" evidence="6">
    <location>
        <begin position="98"/>
        <end position="121"/>
    </location>
</feature>
<evidence type="ECO:0000313" key="7">
    <source>
        <dbReference type="EMBL" id="RKX67937.1"/>
    </source>
</evidence>
<sequence length="365" mass="42715">MKILQRYYLNTIIKLSFLFTLIVVFLYVITDLFNNLSYYINKHAQWFDVFKFYSLQIPALFIMFFSLGLLTSIYFSLAHREKWNENTAVKSLGIKLSSLTNMVLYMCIFLTLILVFLNLYFVPRFNRLSDKIKSEKIDHIVSRHRYERDIYFIGSNNILYAARYIDTKMNKLFTLTILKSDSTGTLVERDDCDYAQWTGKYWELFNVRRRMFSKKEGVFKYYDLNSVKDSTLNIPPNKLITKNITINNMTINELLAYANYMNSIGQTTKKIYTQIYYLLFYPVSVMILAFLGITLGVRSKGTSNLFEFGLSLLIGFFYWGTLQSFRALGNAGGLSPLLANLFPHLIFFIVALFTTIFLKSFGNQR</sequence>
<keyword evidence="2" id="KW-1003">Cell membrane</keyword>
<accession>A0A660SB75</accession>
<keyword evidence="3 6" id="KW-0812">Transmembrane</keyword>
<evidence type="ECO:0000256" key="5">
    <source>
        <dbReference type="ARBA" id="ARBA00023136"/>
    </source>
</evidence>
<protein>
    <recommendedName>
        <fullName evidence="9">YjgP/YjgQ family permease</fullName>
    </recommendedName>
</protein>
<dbReference type="Pfam" id="PF03739">
    <property type="entry name" value="LptF_LptG"/>
    <property type="match status" value="1"/>
</dbReference>
<evidence type="ECO:0000256" key="4">
    <source>
        <dbReference type="ARBA" id="ARBA00022989"/>
    </source>
</evidence>
<dbReference type="GO" id="GO:0015920">
    <property type="term" value="P:lipopolysaccharide transport"/>
    <property type="evidence" value="ECO:0007669"/>
    <property type="project" value="TreeGrafter"/>
</dbReference>
<evidence type="ECO:0000256" key="6">
    <source>
        <dbReference type="SAM" id="Phobius"/>
    </source>
</evidence>
<dbReference type="GO" id="GO:0043190">
    <property type="term" value="C:ATP-binding cassette (ABC) transporter complex"/>
    <property type="evidence" value="ECO:0007669"/>
    <property type="project" value="TreeGrafter"/>
</dbReference>
<keyword evidence="5 6" id="KW-0472">Membrane</keyword>
<evidence type="ECO:0000313" key="8">
    <source>
        <dbReference type="Proteomes" id="UP000282321"/>
    </source>
</evidence>
<organism evidence="7 8">
    <name type="scientific">candidate division TA06 bacterium</name>
    <dbReference type="NCBI Taxonomy" id="2250710"/>
    <lineage>
        <taxon>Bacteria</taxon>
        <taxon>Bacteria division TA06</taxon>
    </lineage>
</organism>
<name>A0A660SB75_UNCT6</name>
<feature type="transmembrane region" description="Helical" evidence="6">
    <location>
        <begin position="53"/>
        <end position="77"/>
    </location>
</feature>
<dbReference type="Proteomes" id="UP000282321">
    <property type="component" value="Unassembled WGS sequence"/>
</dbReference>
<reference evidence="7 8" key="1">
    <citation type="submission" date="2018-06" db="EMBL/GenBank/DDBJ databases">
        <title>Extensive metabolic versatility and redundancy in microbially diverse, dynamic hydrothermal sediments.</title>
        <authorList>
            <person name="Dombrowski N."/>
            <person name="Teske A."/>
            <person name="Baker B.J."/>
        </authorList>
    </citation>
    <scope>NUCLEOTIDE SEQUENCE [LARGE SCALE GENOMIC DNA]</scope>
    <source>
        <strain evidence="7">B35_G9</strain>
    </source>
</reference>